<protein>
    <submittedName>
        <fullName evidence="1">Uncharacterized protein</fullName>
    </submittedName>
</protein>
<gene>
    <name evidence="1" type="ORF">TIFTF001_016712</name>
</gene>
<keyword evidence="2" id="KW-1185">Reference proteome</keyword>
<organism evidence="1 2">
    <name type="scientific">Ficus carica</name>
    <name type="common">Common fig</name>
    <dbReference type="NCBI Taxonomy" id="3494"/>
    <lineage>
        <taxon>Eukaryota</taxon>
        <taxon>Viridiplantae</taxon>
        <taxon>Streptophyta</taxon>
        <taxon>Embryophyta</taxon>
        <taxon>Tracheophyta</taxon>
        <taxon>Spermatophyta</taxon>
        <taxon>Magnoliopsida</taxon>
        <taxon>eudicotyledons</taxon>
        <taxon>Gunneridae</taxon>
        <taxon>Pentapetalae</taxon>
        <taxon>rosids</taxon>
        <taxon>fabids</taxon>
        <taxon>Rosales</taxon>
        <taxon>Moraceae</taxon>
        <taxon>Ficeae</taxon>
        <taxon>Ficus</taxon>
    </lineage>
</organism>
<name>A0AA88AAX5_FICCA</name>
<evidence type="ECO:0000313" key="1">
    <source>
        <dbReference type="EMBL" id="GMN47527.1"/>
    </source>
</evidence>
<evidence type="ECO:0000313" key="2">
    <source>
        <dbReference type="Proteomes" id="UP001187192"/>
    </source>
</evidence>
<accession>A0AA88AAX5</accession>
<sequence>MSSSELEFLMKLTGLLTLQIFPPSSGIFPPSVAVLPAYSKLSTSDLETACLHSLSLHSATIFLQSDFLLLA</sequence>
<comment type="caution">
    <text evidence="1">The sequence shown here is derived from an EMBL/GenBank/DDBJ whole genome shotgun (WGS) entry which is preliminary data.</text>
</comment>
<dbReference type="EMBL" id="BTGU01000026">
    <property type="protein sequence ID" value="GMN47527.1"/>
    <property type="molecule type" value="Genomic_DNA"/>
</dbReference>
<dbReference type="Proteomes" id="UP001187192">
    <property type="component" value="Unassembled WGS sequence"/>
</dbReference>
<proteinExistence type="predicted"/>
<dbReference type="Gramene" id="FCD_00029431-RA">
    <property type="protein sequence ID" value="FCD_00029431-RA:cds"/>
    <property type="gene ID" value="FCD_00029431"/>
</dbReference>
<reference evidence="1" key="1">
    <citation type="submission" date="2023-07" db="EMBL/GenBank/DDBJ databases">
        <title>draft genome sequence of fig (Ficus carica).</title>
        <authorList>
            <person name="Takahashi T."/>
            <person name="Nishimura K."/>
        </authorList>
    </citation>
    <scope>NUCLEOTIDE SEQUENCE</scope>
</reference>
<dbReference type="AlphaFoldDB" id="A0AA88AAX5"/>